<feature type="domain" description="Transcription regulator PadR C-terminal" evidence="1">
    <location>
        <begin position="66"/>
        <end position="144"/>
    </location>
</feature>
<dbReference type="KEGG" id="sgrg:L0C25_01755"/>
<gene>
    <name evidence="2" type="ORF">L0C25_01755</name>
</gene>
<reference evidence="2" key="1">
    <citation type="submission" date="2022-01" db="EMBL/GenBank/DDBJ databases">
        <title>Nocardioidaceae gen. sp. A5X3R13.</title>
        <authorList>
            <person name="Lopez Marin M.A."/>
            <person name="Uhlik O."/>
        </authorList>
    </citation>
    <scope>NUCLEOTIDE SEQUENCE</scope>
    <source>
        <strain evidence="2">A5X3R13</strain>
    </source>
</reference>
<dbReference type="Gene3D" id="1.10.10.10">
    <property type="entry name" value="Winged helix-like DNA-binding domain superfamily/Winged helix DNA-binding domain"/>
    <property type="match status" value="1"/>
</dbReference>
<protein>
    <submittedName>
        <fullName evidence="2">Helix-turn-helix transcriptional regulator</fullName>
    </submittedName>
</protein>
<evidence type="ECO:0000313" key="2">
    <source>
        <dbReference type="EMBL" id="UYM07803.1"/>
    </source>
</evidence>
<dbReference type="Proteomes" id="UP001164390">
    <property type="component" value="Chromosome"/>
</dbReference>
<dbReference type="EMBL" id="CP094970">
    <property type="protein sequence ID" value="UYM07803.1"/>
    <property type="molecule type" value="Genomic_DNA"/>
</dbReference>
<organism evidence="2 3">
    <name type="scientific">Solicola gregarius</name>
    <dbReference type="NCBI Taxonomy" id="2908642"/>
    <lineage>
        <taxon>Bacteria</taxon>
        <taxon>Bacillati</taxon>
        <taxon>Actinomycetota</taxon>
        <taxon>Actinomycetes</taxon>
        <taxon>Propionibacteriales</taxon>
        <taxon>Nocardioidaceae</taxon>
        <taxon>Solicola</taxon>
    </lineage>
</organism>
<dbReference type="InterPro" id="IPR018309">
    <property type="entry name" value="Tscrpt_reg_PadR_C"/>
</dbReference>
<dbReference type="Pfam" id="PF10400">
    <property type="entry name" value="Vir_act_alpha_C"/>
    <property type="match status" value="1"/>
</dbReference>
<keyword evidence="3" id="KW-1185">Reference proteome</keyword>
<evidence type="ECO:0000313" key="3">
    <source>
        <dbReference type="Proteomes" id="UP001164390"/>
    </source>
</evidence>
<sequence length="145" mass="16657">MRFYWTSPAMSQIYSELSRLARGGLVEAVSARQGRRTTRRFRITARGTDRLSDWLSESAPDFPVLKHPVALRLLMGHLMRPTDVIRILESYAAALADRRAELEAVRKSLGDDEAMRFPALVAEWGLAYYDSEREITDRTRARLEE</sequence>
<dbReference type="InterPro" id="IPR036388">
    <property type="entry name" value="WH-like_DNA-bd_sf"/>
</dbReference>
<evidence type="ECO:0000259" key="1">
    <source>
        <dbReference type="Pfam" id="PF10400"/>
    </source>
</evidence>
<dbReference type="InterPro" id="IPR036390">
    <property type="entry name" value="WH_DNA-bd_sf"/>
</dbReference>
<proteinExistence type="predicted"/>
<name>A0AA46TMD6_9ACTN</name>
<accession>A0AA46TMD6</accession>
<dbReference type="AlphaFoldDB" id="A0AA46TMD6"/>
<dbReference type="SUPFAM" id="SSF46785">
    <property type="entry name" value="Winged helix' DNA-binding domain"/>
    <property type="match status" value="1"/>
</dbReference>